<dbReference type="OrthoDB" id="4772335at2"/>
<dbReference type="InterPro" id="IPR008319">
    <property type="entry name" value="GyrI-like_CCH_Lin2189-like"/>
</dbReference>
<dbReference type="AlphaFoldDB" id="A0A554VH04"/>
<dbReference type="InterPro" id="IPR011256">
    <property type="entry name" value="Reg_factor_effector_dom_sf"/>
</dbReference>
<gene>
    <name evidence="2" type="ORF">FOF46_18155</name>
</gene>
<comment type="caution">
    <text evidence="2">The sequence shown here is derived from an EMBL/GenBank/DDBJ whole genome shotgun (WGS) entry which is preliminary data.</text>
</comment>
<dbReference type="Gene3D" id="3.20.80.10">
    <property type="entry name" value="Regulatory factor, effector binding domain"/>
    <property type="match status" value="1"/>
</dbReference>
<evidence type="ECO:0000313" key="2">
    <source>
        <dbReference type="EMBL" id="TSE06739.1"/>
    </source>
</evidence>
<proteinExistence type="predicted"/>
<sequence length="209" mass="24690">MKQEWRKKEKTVYLPKNEPEIINIPEYKFLTIRGKGNPNSDIFPGYISALYSLSYAIKMNLKKEPTPNGYVDYTVYPLEGVWDINEEAKKTYDGTLDKNDLIFTLMIRQPDFVEEEFVQKMMTQTKSKKPHPLLEQVKFECIKEGKCIQMMHLGSYDNEHKSFRIMETFAQKKGLTRLSKVHREIYLTDFRRVAAEKLKTVLRFKVAFL</sequence>
<organism evidence="2 3">
    <name type="scientific">Aquimarina algiphila</name>
    <dbReference type="NCBI Taxonomy" id="2047982"/>
    <lineage>
        <taxon>Bacteria</taxon>
        <taxon>Pseudomonadati</taxon>
        <taxon>Bacteroidota</taxon>
        <taxon>Flavobacteriia</taxon>
        <taxon>Flavobacteriales</taxon>
        <taxon>Flavobacteriaceae</taxon>
        <taxon>Aquimarina</taxon>
    </lineage>
</organism>
<dbReference type="RefSeq" id="WP_143917434.1">
    <property type="nucleotide sequence ID" value="NZ_CANMIK010000046.1"/>
</dbReference>
<reference evidence="2 3" key="1">
    <citation type="submission" date="2019-07" db="EMBL/GenBank/DDBJ databases">
        <title>The draft genome sequence of Aquimarina algiphila M91.</title>
        <authorList>
            <person name="Meng X."/>
        </authorList>
    </citation>
    <scope>NUCLEOTIDE SEQUENCE [LARGE SCALE GENOMIC DNA]</scope>
    <source>
        <strain evidence="2 3">M91</strain>
    </source>
</reference>
<feature type="domain" description="GyrI-like small molecule binding" evidence="1">
    <location>
        <begin position="18"/>
        <end position="204"/>
    </location>
</feature>
<dbReference type="PIRSF" id="PIRSF031644">
    <property type="entry name" value="UCP031644"/>
    <property type="match status" value="1"/>
</dbReference>
<evidence type="ECO:0000313" key="3">
    <source>
        <dbReference type="Proteomes" id="UP000318833"/>
    </source>
</evidence>
<dbReference type="Proteomes" id="UP000318833">
    <property type="component" value="Unassembled WGS sequence"/>
</dbReference>
<keyword evidence="3" id="KW-1185">Reference proteome</keyword>
<dbReference type="EMBL" id="VLNR01000041">
    <property type="protein sequence ID" value="TSE06739.1"/>
    <property type="molecule type" value="Genomic_DNA"/>
</dbReference>
<dbReference type="Pfam" id="PF06445">
    <property type="entry name" value="GyrI-like"/>
    <property type="match status" value="1"/>
</dbReference>
<evidence type="ECO:0000259" key="1">
    <source>
        <dbReference type="Pfam" id="PF06445"/>
    </source>
</evidence>
<dbReference type="SUPFAM" id="SSF55136">
    <property type="entry name" value="Probable bacterial effector-binding domain"/>
    <property type="match status" value="1"/>
</dbReference>
<protein>
    <recommendedName>
        <fullName evidence="1">GyrI-like small molecule binding domain-containing protein</fullName>
    </recommendedName>
</protein>
<name>A0A554VH04_9FLAO</name>
<accession>A0A554VH04</accession>
<dbReference type="InterPro" id="IPR029442">
    <property type="entry name" value="GyrI-like"/>
</dbReference>